<gene>
    <name evidence="1" type="ORF">SBAD_LOCUS8326</name>
</gene>
<protein>
    <submittedName>
        <fullName evidence="3">Lipoprotein</fullName>
    </submittedName>
</protein>
<evidence type="ECO:0000313" key="2">
    <source>
        <dbReference type="Proteomes" id="UP000270296"/>
    </source>
</evidence>
<dbReference type="WBParaSite" id="SBAD_0000863501-mRNA-1">
    <property type="protein sequence ID" value="SBAD_0000863501-mRNA-1"/>
    <property type="gene ID" value="SBAD_0000863501"/>
</dbReference>
<organism evidence="3">
    <name type="scientific">Soboliphyme baturini</name>
    <dbReference type="NCBI Taxonomy" id="241478"/>
    <lineage>
        <taxon>Eukaryota</taxon>
        <taxon>Metazoa</taxon>
        <taxon>Ecdysozoa</taxon>
        <taxon>Nematoda</taxon>
        <taxon>Enoplea</taxon>
        <taxon>Dorylaimia</taxon>
        <taxon>Dioctophymatida</taxon>
        <taxon>Dioctophymatoidea</taxon>
        <taxon>Soboliphymatidae</taxon>
        <taxon>Soboliphyme</taxon>
    </lineage>
</organism>
<reference evidence="3" key="1">
    <citation type="submission" date="2016-06" db="UniProtKB">
        <authorList>
            <consortium name="WormBaseParasite"/>
        </authorList>
    </citation>
    <scope>IDENTIFICATION</scope>
</reference>
<dbReference type="Proteomes" id="UP000270296">
    <property type="component" value="Unassembled WGS sequence"/>
</dbReference>
<evidence type="ECO:0000313" key="3">
    <source>
        <dbReference type="WBParaSite" id="SBAD_0000863501-mRNA-1"/>
    </source>
</evidence>
<evidence type="ECO:0000313" key="1">
    <source>
        <dbReference type="EMBL" id="VDP16522.1"/>
    </source>
</evidence>
<reference evidence="1 2" key="2">
    <citation type="submission" date="2018-11" db="EMBL/GenBank/DDBJ databases">
        <authorList>
            <consortium name="Pathogen Informatics"/>
        </authorList>
    </citation>
    <scope>NUCLEOTIDE SEQUENCE [LARGE SCALE GENOMIC DNA]</scope>
</reference>
<dbReference type="EMBL" id="UZAM01011484">
    <property type="protein sequence ID" value="VDP16522.1"/>
    <property type="molecule type" value="Genomic_DNA"/>
</dbReference>
<proteinExistence type="predicted"/>
<sequence>MTGVVYCSVASAFYNPYYYARSQVMPYGMVVSNPGLEDEYQEMAKRYLSRHDSGSKSRRYFDKLEGVLPSTP</sequence>
<name>A0A183IXH8_9BILA</name>
<keyword evidence="2" id="KW-1185">Reference proteome</keyword>
<dbReference type="AlphaFoldDB" id="A0A183IXH8"/>
<accession>A0A183IXH8</accession>